<protein>
    <submittedName>
        <fullName evidence="2">Uncharacterized protein</fullName>
    </submittedName>
</protein>
<sequence length="240" mass="28720">MELSENSQSISGWLQNYDDQMVHQTRKPINCTSHSQISRINYQLKTIVNEKTKNNINQVINIIFFDLFLKIRNSNQQIVNNNNKISELKRIMEFLSVNEQSKYDAHQRYQRQPDYQEDNQAAIQLHQAQFKIKLNSSKKQMLQPLYEIHQINAQTERQLNCRSNNLSQKGTHLKTDNHQDILKSTSIQRLLSKRDVKPRITKQLNEMQSKQKELELLQLMIKKHRENVQQYFPKKNRYLR</sequence>
<dbReference type="EMBL" id="CT868649">
    <property type="protein sequence ID" value="CAK88338.1"/>
    <property type="molecule type" value="Genomic_DNA"/>
</dbReference>
<keyword evidence="1" id="KW-0175">Coiled coil</keyword>
<dbReference type="RefSeq" id="XP_001455735.1">
    <property type="nucleotide sequence ID" value="XM_001455698.1"/>
</dbReference>
<keyword evidence="3" id="KW-1185">Reference proteome</keyword>
<dbReference type="InParanoid" id="A0DZ71"/>
<dbReference type="HOGENOM" id="CLU_1158297_0_0_1"/>
<feature type="coiled-coil region" evidence="1">
    <location>
        <begin position="200"/>
        <end position="227"/>
    </location>
</feature>
<dbReference type="GeneID" id="5041520"/>
<dbReference type="Proteomes" id="UP000000600">
    <property type="component" value="Unassembled WGS sequence"/>
</dbReference>
<organism evidence="2 3">
    <name type="scientific">Paramecium tetraurelia</name>
    <dbReference type="NCBI Taxonomy" id="5888"/>
    <lineage>
        <taxon>Eukaryota</taxon>
        <taxon>Sar</taxon>
        <taxon>Alveolata</taxon>
        <taxon>Ciliophora</taxon>
        <taxon>Intramacronucleata</taxon>
        <taxon>Oligohymenophorea</taxon>
        <taxon>Peniculida</taxon>
        <taxon>Parameciidae</taxon>
        <taxon>Paramecium</taxon>
    </lineage>
</organism>
<dbReference type="AlphaFoldDB" id="A0DZ71"/>
<dbReference type="OMA" id="HQINAQT"/>
<dbReference type="KEGG" id="ptm:GSPATT00003307001"/>
<gene>
    <name evidence="2" type="ORF">GSPATT00003307001</name>
</gene>
<evidence type="ECO:0000313" key="2">
    <source>
        <dbReference type="EMBL" id="CAK88338.1"/>
    </source>
</evidence>
<evidence type="ECO:0000256" key="1">
    <source>
        <dbReference type="SAM" id="Coils"/>
    </source>
</evidence>
<proteinExistence type="predicted"/>
<dbReference type="OrthoDB" id="10374213at2759"/>
<name>A0DZ71_PARTE</name>
<accession>A0DZ71</accession>
<evidence type="ECO:0000313" key="3">
    <source>
        <dbReference type="Proteomes" id="UP000000600"/>
    </source>
</evidence>
<reference evidence="2 3" key="1">
    <citation type="journal article" date="2006" name="Nature">
        <title>Global trends of whole-genome duplications revealed by the ciliate Paramecium tetraurelia.</title>
        <authorList>
            <consortium name="Genoscope"/>
            <person name="Aury J.-M."/>
            <person name="Jaillon O."/>
            <person name="Duret L."/>
            <person name="Noel B."/>
            <person name="Jubin C."/>
            <person name="Porcel B.M."/>
            <person name="Segurens B."/>
            <person name="Daubin V."/>
            <person name="Anthouard V."/>
            <person name="Aiach N."/>
            <person name="Arnaiz O."/>
            <person name="Billaut A."/>
            <person name="Beisson J."/>
            <person name="Blanc I."/>
            <person name="Bouhouche K."/>
            <person name="Camara F."/>
            <person name="Duharcourt S."/>
            <person name="Guigo R."/>
            <person name="Gogendeau D."/>
            <person name="Katinka M."/>
            <person name="Keller A.-M."/>
            <person name="Kissmehl R."/>
            <person name="Klotz C."/>
            <person name="Koll F."/>
            <person name="Le Moue A."/>
            <person name="Lepere C."/>
            <person name="Malinsky S."/>
            <person name="Nowacki M."/>
            <person name="Nowak J.K."/>
            <person name="Plattner H."/>
            <person name="Poulain J."/>
            <person name="Ruiz F."/>
            <person name="Serrano V."/>
            <person name="Zagulski M."/>
            <person name="Dessen P."/>
            <person name="Betermier M."/>
            <person name="Weissenbach J."/>
            <person name="Scarpelli C."/>
            <person name="Schachter V."/>
            <person name="Sperling L."/>
            <person name="Meyer E."/>
            <person name="Cohen J."/>
            <person name="Wincker P."/>
        </authorList>
    </citation>
    <scope>NUCLEOTIDE SEQUENCE [LARGE SCALE GENOMIC DNA]</scope>
    <source>
        <strain evidence="2 3">Stock d4-2</strain>
    </source>
</reference>